<keyword evidence="3" id="KW-1185">Reference proteome</keyword>
<comment type="caution">
    <text evidence="2">The sequence shown here is derived from an EMBL/GenBank/DDBJ whole genome shotgun (WGS) entry which is preliminary data.</text>
</comment>
<reference evidence="2 3" key="1">
    <citation type="submission" date="2020-03" db="EMBL/GenBank/DDBJ databases">
        <title>Whole genome shotgun sequence of Phytohabitans rumicis NBRC 108638.</title>
        <authorList>
            <person name="Komaki H."/>
            <person name="Tamura T."/>
        </authorList>
    </citation>
    <scope>NUCLEOTIDE SEQUENCE [LARGE SCALE GENOMIC DNA]</scope>
    <source>
        <strain evidence="2 3">NBRC 108638</strain>
    </source>
</reference>
<dbReference type="EMBL" id="BLPG01000001">
    <property type="protein sequence ID" value="GFJ91703.1"/>
    <property type="molecule type" value="Genomic_DNA"/>
</dbReference>
<name>A0A6V8L351_9ACTN</name>
<dbReference type="AlphaFoldDB" id="A0A6V8L351"/>
<feature type="region of interest" description="Disordered" evidence="1">
    <location>
        <begin position="81"/>
        <end position="126"/>
    </location>
</feature>
<evidence type="ECO:0000313" key="3">
    <source>
        <dbReference type="Proteomes" id="UP000482960"/>
    </source>
</evidence>
<proteinExistence type="predicted"/>
<reference evidence="2 3" key="2">
    <citation type="submission" date="2020-03" db="EMBL/GenBank/DDBJ databases">
        <authorList>
            <person name="Ichikawa N."/>
            <person name="Kimura A."/>
            <person name="Kitahashi Y."/>
            <person name="Uohara A."/>
        </authorList>
    </citation>
    <scope>NUCLEOTIDE SEQUENCE [LARGE SCALE GENOMIC DNA]</scope>
    <source>
        <strain evidence="2 3">NBRC 108638</strain>
    </source>
</reference>
<gene>
    <name evidence="2" type="ORF">Prum_053450</name>
</gene>
<sequence length="126" mass="13443">MQRITVQNEGNRRALNGPTNHSDDAVWFVEGVAYVDNGHPFLAYVRCSGGYDVERVDQVPADYAAALAELRALGSFRLGAPTRDAAVDPRPGDYGVPVNAGKANPHGPHVIAPKTVEPWQPDGAPA</sequence>
<organism evidence="2 3">
    <name type="scientific">Phytohabitans rumicis</name>
    <dbReference type="NCBI Taxonomy" id="1076125"/>
    <lineage>
        <taxon>Bacteria</taxon>
        <taxon>Bacillati</taxon>
        <taxon>Actinomycetota</taxon>
        <taxon>Actinomycetes</taxon>
        <taxon>Micromonosporales</taxon>
        <taxon>Micromonosporaceae</taxon>
    </lineage>
</organism>
<evidence type="ECO:0000256" key="1">
    <source>
        <dbReference type="SAM" id="MobiDB-lite"/>
    </source>
</evidence>
<evidence type="ECO:0000313" key="2">
    <source>
        <dbReference type="EMBL" id="GFJ91703.1"/>
    </source>
</evidence>
<protein>
    <submittedName>
        <fullName evidence="2">Uncharacterized protein</fullName>
    </submittedName>
</protein>
<feature type="region of interest" description="Disordered" evidence="1">
    <location>
        <begin position="1"/>
        <end position="20"/>
    </location>
</feature>
<dbReference type="Proteomes" id="UP000482960">
    <property type="component" value="Unassembled WGS sequence"/>
</dbReference>
<accession>A0A6V8L351</accession>